<organism evidence="2 3">
    <name type="scientific">Parasitella parasitica</name>
    <dbReference type="NCBI Taxonomy" id="35722"/>
    <lineage>
        <taxon>Eukaryota</taxon>
        <taxon>Fungi</taxon>
        <taxon>Fungi incertae sedis</taxon>
        <taxon>Mucoromycota</taxon>
        <taxon>Mucoromycotina</taxon>
        <taxon>Mucoromycetes</taxon>
        <taxon>Mucorales</taxon>
        <taxon>Mucorineae</taxon>
        <taxon>Mucoraceae</taxon>
        <taxon>Parasitella</taxon>
    </lineage>
</organism>
<dbReference type="InterPro" id="IPR049163">
    <property type="entry name" value="Pif1-like_2B_dom"/>
</dbReference>
<feature type="domain" description="DNA helicase Pif1-like 2B" evidence="1">
    <location>
        <begin position="202"/>
        <end position="234"/>
    </location>
</feature>
<dbReference type="EMBL" id="LN727601">
    <property type="protein sequence ID" value="CEP12313.1"/>
    <property type="molecule type" value="Genomic_DNA"/>
</dbReference>
<accession>A0A0B7NA69</accession>
<dbReference type="Proteomes" id="UP000054107">
    <property type="component" value="Unassembled WGS sequence"/>
</dbReference>
<evidence type="ECO:0000313" key="2">
    <source>
        <dbReference type="EMBL" id="CEP12313.1"/>
    </source>
</evidence>
<dbReference type="InterPro" id="IPR027417">
    <property type="entry name" value="P-loop_NTPase"/>
</dbReference>
<dbReference type="Pfam" id="PF21530">
    <property type="entry name" value="Pif1_2B_dom"/>
    <property type="match status" value="1"/>
</dbReference>
<dbReference type="STRING" id="35722.A0A0B7NA69"/>
<dbReference type="InterPro" id="IPR051055">
    <property type="entry name" value="PIF1_helicase"/>
</dbReference>
<proteinExistence type="predicted"/>
<dbReference type="Gene3D" id="3.40.50.300">
    <property type="entry name" value="P-loop containing nucleotide triphosphate hydrolases"/>
    <property type="match status" value="2"/>
</dbReference>
<evidence type="ECO:0000313" key="3">
    <source>
        <dbReference type="Proteomes" id="UP000054107"/>
    </source>
</evidence>
<dbReference type="AlphaFoldDB" id="A0A0B7NA69"/>
<protein>
    <recommendedName>
        <fullName evidence="1">DNA helicase Pif1-like 2B domain-containing protein</fullName>
    </recommendedName>
</protein>
<gene>
    <name evidence="2" type="primary">PARPA_06247.1 scaffold 21360</name>
</gene>
<keyword evidence="3" id="KW-1185">Reference proteome</keyword>
<dbReference type="OrthoDB" id="2281104at2759"/>
<sequence length="347" mass="39751">MTDNNQIPDHVMELYPQNEAVDEYNQSRIVEYPGSEARLIAMDVAIILRRLVDLMDDVMRRVCVSDQVFGGAMFIFFGDMGQLPPVRNENQFFFQNSYIQDATMYTLNEPVRQSITEQPELIAFLNSVRLYDFNDNVLVFIRDHMTDNNQIPDHVMELYPQNEAVDEYNQSRIVEYPGSEARLIAMDVVNILRLDKETELLQVLRLKVGVKVMLVSNIDVASGWVNGCTGTVVSIDEKLGIVSVRNERNEIRAIQRITRTIFRTENSRAQFPLRLVSAGTVHRVQSLTLPTGVAISLGRPFDSFGQFYVACSRATRADNLYFFQSAYNRVMIAENNVILDFIINLRQ</sequence>
<dbReference type="Gene3D" id="2.30.30.940">
    <property type="match status" value="1"/>
</dbReference>
<reference evidence="2 3" key="1">
    <citation type="submission" date="2014-09" db="EMBL/GenBank/DDBJ databases">
        <authorList>
            <person name="Ellenberger Sabrina"/>
        </authorList>
    </citation>
    <scope>NUCLEOTIDE SEQUENCE [LARGE SCALE GENOMIC DNA]</scope>
    <source>
        <strain evidence="2 3">CBS 412.66</strain>
    </source>
</reference>
<dbReference type="PANTHER" id="PTHR47642">
    <property type="entry name" value="ATP-DEPENDENT DNA HELICASE"/>
    <property type="match status" value="1"/>
</dbReference>
<evidence type="ECO:0000259" key="1">
    <source>
        <dbReference type="Pfam" id="PF21530"/>
    </source>
</evidence>
<dbReference type="SUPFAM" id="SSF52540">
    <property type="entry name" value="P-loop containing nucleoside triphosphate hydrolases"/>
    <property type="match status" value="1"/>
</dbReference>
<name>A0A0B7NA69_9FUNG</name>